<dbReference type="PANTHER" id="PTHR14969">
    <property type="entry name" value="SPHINGOSINE-1-PHOSPHATE PHOSPHOHYDROLASE"/>
    <property type="match status" value="1"/>
</dbReference>
<name>A0A7V2AW85_UNCEI</name>
<feature type="transmembrane region" description="Helical" evidence="1">
    <location>
        <begin position="176"/>
        <end position="196"/>
    </location>
</feature>
<dbReference type="SMART" id="SM00014">
    <property type="entry name" value="acidPPc"/>
    <property type="match status" value="1"/>
</dbReference>
<feature type="transmembrane region" description="Helical" evidence="1">
    <location>
        <begin position="202"/>
        <end position="220"/>
    </location>
</feature>
<evidence type="ECO:0000256" key="2">
    <source>
        <dbReference type="SAM" id="SignalP"/>
    </source>
</evidence>
<dbReference type="SUPFAM" id="SSF48317">
    <property type="entry name" value="Acid phosphatase/Vanadium-dependent haloperoxidase"/>
    <property type="match status" value="1"/>
</dbReference>
<keyword evidence="1" id="KW-0812">Transmembrane</keyword>
<dbReference type="Proteomes" id="UP000886069">
    <property type="component" value="Unassembled WGS sequence"/>
</dbReference>
<feature type="signal peptide" evidence="2">
    <location>
        <begin position="1"/>
        <end position="21"/>
    </location>
</feature>
<comment type="caution">
    <text evidence="4">The sequence shown here is derived from an EMBL/GenBank/DDBJ whole genome shotgun (WGS) entry which is preliminary data.</text>
</comment>
<gene>
    <name evidence="4" type="ORF">ENO08_08100</name>
</gene>
<proteinExistence type="predicted"/>
<organism evidence="4">
    <name type="scientific">Eiseniibacteriota bacterium</name>
    <dbReference type="NCBI Taxonomy" id="2212470"/>
    <lineage>
        <taxon>Bacteria</taxon>
        <taxon>Candidatus Eiseniibacteriota</taxon>
    </lineage>
</organism>
<keyword evidence="2" id="KW-0732">Signal</keyword>
<sequence length="235" mass="25412">MKRALFITLLLLQISAIPVGADTADSAPADTALAAKGGNTLDTRIFRILNGSVKNGLFDFLMPIATDFRRSRVAVILVWAALVIFGGQKGRWAGLMIILLVAASDQLSSQLIKPLVERMRPCEVLGSVHFWHGSEGWIVTPPEAAGGFKSSFSFPSSHAANITSSMLFLALAYRRWAALPIAVMLLVSFSRIYIGVHWPSDVLAGMALGAALAAAAYLVFRRISFERNRPEGQKA</sequence>
<keyword evidence="1" id="KW-1133">Transmembrane helix</keyword>
<feature type="chain" id="PRO_5031494720" evidence="2">
    <location>
        <begin position="22"/>
        <end position="235"/>
    </location>
</feature>
<dbReference type="Pfam" id="PF01569">
    <property type="entry name" value="PAP2"/>
    <property type="match status" value="1"/>
</dbReference>
<keyword evidence="1" id="KW-0472">Membrane</keyword>
<accession>A0A7V2AW85</accession>
<evidence type="ECO:0000259" key="3">
    <source>
        <dbReference type="SMART" id="SM00014"/>
    </source>
</evidence>
<feature type="domain" description="Phosphatidic acid phosphatase type 2/haloperoxidase" evidence="3">
    <location>
        <begin position="93"/>
        <end position="217"/>
    </location>
</feature>
<dbReference type="InterPro" id="IPR000326">
    <property type="entry name" value="PAP2/HPO"/>
</dbReference>
<dbReference type="AlphaFoldDB" id="A0A7V2AW85"/>
<protein>
    <submittedName>
        <fullName evidence="4">Phosphatase PAP2 family protein</fullName>
    </submittedName>
</protein>
<dbReference type="EMBL" id="DSEC01000582">
    <property type="protein sequence ID" value="HER44406.1"/>
    <property type="molecule type" value="Genomic_DNA"/>
</dbReference>
<dbReference type="InterPro" id="IPR036938">
    <property type="entry name" value="PAP2/HPO_sf"/>
</dbReference>
<dbReference type="PANTHER" id="PTHR14969:SF13">
    <property type="entry name" value="AT30094P"/>
    <property type="match status" value="1"/>
</dbReference>
<evidence type="ECO:0000313" key="4">
    <source>
        <dbReference type="EMBL" id="HER44406.1"/>
    </source>
</evidence>
<dbReference type="Gene3D" id="1.20.144.10">
    <property type="entry name" value="Phosphatidic acid phosphatase type 2/haloperoxidase"/>
    <property type="match status" value="1"/>
</dbReference>
<reference evidence="4" key="1">
    <citation type="journal article" date="2020" name="mSystems">
        <title>Genome- and Community-Level Interaction Insights into Carbon Utilization and Element Cycling Functions of Hydrothermarchaeota in Hydrothermal Sediment.</title>
        <authorList>
            <person name="Zhou Z."/>
            <person name="Liu Y."/>
            <person name="Xu W."/>
            <person name="Pan J."/>
            <person name="Luo Z.H."/>
            <person name="Li M."/>
        </authorList>
    </citation>
    <scope>NUCLEOTIDE SEQUENCE [LARGE SCALE GENOMIC DNA]</scope>
    <source>
        <strain evidence="4">SpSt-1233</strain>
    </source>
</reference>
<evidence type="ECO:0000256" key="1">
    <source>
        <dbReference type="SAM" id="Phobius"/>
    </source>
</evidence>